<evidence type="ECO:0000256" key="1">
    <source>
        <dbReference type="ARBA" id="ARBA00008535"/>
    </source>
</evidence>
<dbReference type="InterPro" id="IPR045058">
    <property type="entry name" value="GIMA/IAN/Toc"/>
</dbReference>
<keyword evidence="2" id="KW-0547">Nucleotide-binding</keyword>
<dbReference type="Proteomes" id="UP001591681">
    <property type="component" value="Unassembled WGS sequence"/>
</dbReference>
<evidence type="ECO:0000256" key="3">
    <source>
        <dbReference type="ARBA" id="ARBA00023134"/>
    </source>
</evidence>
<evidence type="ECO:0000259" key="4">
    <source>
        <dbReference type="PROSITE" id="PS51720"/>
    </source>
</evidence>
<dbReference type="EMBL" id="JBHFQA010000015">
    <property type="protein sequence ID" value="KAL2086284.1"/>
    <property type="molecule type" value="Genomic_DNA"/>
</dbReference>
<evidence type="ECO:0000256" key="2">
    <source>
        <dbReference type="ARBA" id="ARBA00022741"/>
    </source>
</evidence>
<feature type="domain" description="AIG1-type G" evidence="4">
    <location>
        <begin position="6"/>
        <end position="202"/>
    </location>
</feature>
<comment type="similarity">
    <text evidence="1">Belongs to the TRAFAC class TrmE-Era-EngA-EngB-Septin-like GTPase superfamily. AIG1/Toc34/Toc159-like paraseptin GTPase family. IAN subfamily.</text>
</comment>
<name>A0ABD1JGK7_9TELE</name>
<proteinExistence type="inferred from homology"/>
<dbReference type="PANTHER" id="PTHR10903:SF188">
    <property type="entry name" value="GTPASE IMAP FAMILY MEMBER 2-LIKE-RELATED"/>
    <property type="match status" value="1"/>
</dbReference>
<dbReference type="PANTHER" id="PTHR10903">
    <property type="entry name" value="GTPASE, IMAP FAMILY MEMBER-RELATED"/>
    <property type="match status" value="1"/>
</dbReference>
<dbReference type="Pfam" id="PF04548">
    <property type="entry name" value="AIG1"/>
    <property type="match status" value="1"/>
</dbReference>
<dbReference type="GO" id="GO:0005525">
    <property type="term" value="F:GTP binding"/>
    <property type="evidence" value="ECO:0007669"/>
    <property type="project" value="UniProtKB-KW"/>
</dbReference>
<organism evidence="5 6">
    <name type="scientific">Coilia grayii</name>
    <name type="common">Gray's grenadier anchovy</name>
    <dbReference type="NCBI Taxonomy" id="363190"/>
    <lineage>
        <taxon>Eukaryota</taxon>
        <taxon>Metazoa</taxon>
        <taxon>Chordata</taxon>
        <taxon>Craniata</taxon>
        <taxon>Vertebrata</taxon>
        <taxon>Euteleostomi</taxon>
        <taxon>Actinopterygii</taxon>
        <taxon>Neopterygii</taxon>
        <taxon>Teleostei</taxon>
        <taxon>Clupei</taxon>
        <taxon>Clupeiformes</taxon>
        <taxon>Clupeoidei</taxon>
        <taxon>Engraulidae</taxon>
        <taxon>Coilinae</taxon>
        <taxon>Coilia</taxon>
    </lineage>
</organism>
<keyword evidence="6" id="KW-1185">Reference proteome</keyword>
<accession>A0ABD1JGK7</accession>
<comment type="caution">
    <text evidence="5">The sequence shown here is derived from an EMBL/GenBank/DDBJ whole genome shotgun (WGS) entry which is preliminary data.</text>
</comment>
<dbReference type="AlphaFoldDB" id="A0ABD1JGK7"/>
<reference evidence="5 6" key="1">
    <citation type="submission" date="2024-09" db="EMBL/GenBank/DDBJ databases">
        <title>A chromosome-level genome assembly of Gray's grenadier anchovy, Coilia grayii.</title>
        <authorList>
            <person name="Fu Z."/>
        </authorList>
    </citation>
    <scope>NUCLEOTIDE SEQUENCE [LARGE SCALE GENOMIC DNA]</scope>
    <source>
        <strain evidence="5">G4</strain>
        <tissue evidence="5">Muscle</tissue>
    </source>
</reference>
<dbReference type="FunFam" id="3.40.50.300:FF:000366">
    <property type="entry name" value="GTPase, IMAP family member 2"/>
    <property type="match status" value="1"/>
</dbReference>
<gene>
    <name evidence="5" type="ORF">ACEWY4_017343</name>
</gene>
<sequence length="213" mass="23752">MFGNAGPDLTVVLLGKTGSGKSAAANAILGAEFFRAELSFTPVTQQCAMAQGEIEGKTVAVIDTPGLSSEINDRLRNEILPFLELGPHVFLLVIRVNERVSDDVKNAVRWIEQNLGRGVLCYVIILFTFVDQLQGTPLEEYCRANQFIRSVINRCGGRSHPFSSDGGQNNVQVIELIEKMNRLVWWNSEQAKYNFSLFNEAQRKLQRRGHAVL</sequence>
<dbReference type="InterPro" id="IPR027417">
    <property type="entry name" value="P-loop_NTPase"/>
</dbReference>
<dbReference type="Gene3D" id="3.40.50.300">
    <property type="entry name" value="P-loop containing nucleotide triphosphate hydrolases"/>
    <property type="match status" value="1"/>
</dbReference>
<dbReference type="InterPro" id="IPR006703">
    <property type="entry name" value="G_AIG1"/>
</dbReference>
<protein>
    <recommendedName>
        <fullName evidence="4">AIG1-type G domain-containing protein</fullName>
    </recommendedName>
</protein>
<dbReference type="PROSITE" id="PS51720">
    <property type="entry name" value="G_AIG1"/>
    <property type="match status" value="1"/>
</dbReference>
<dbReference type="SUPFAM" id="SSF52540">
    <property type="entry name" value="P-loop containing nucleoside triphosphate hydrolases"/>
    <property type="match status" value="1"/>
</dbReference>
<evidence type="ECO:0000313" key="5">
    <source>
        <dbReference type="EMBL" id="KAL2086284.1"/>
    </source>
</evidence>
<keyword evidence="3" id="KW-0342">GTP-binding</keyword>
<evidence type="ECO:0000313" key="6">
    <source>
        <dbReference type="Proteomes" id="UP001591681"/>
    </source>
</evidence>